<feature type="domain" description="DNA2/NAM7 helicase helicase" evidence="2">
    <location>
        <begin position="347"/>
        <end position="410"/>
    </location>
</feature>
<dbReference type="InterPro" id="IPR041677">
    <property type="entry name" value="DNA2/NAM7_AAA_11"/>
</dbReference>
<dbReference type="InterPro" id="IPR027417">
    <property type="entry name" value="P-loop_NTPase"/>
</dbReference>
<reference evidence="3" key="1">
    <citation type="submission" date="2019-02" db="EMBL/GenBank/DDBJ databases">
        <authorList>
            <person name="Gruber-Vodicka R. H."/>
            <person name="Seah K. B. B."/>
        </authorList>
    </citation>
    <scope>NUCLEOTIDE SEQUENCE</scope>
    <source>
        <strain evidence="3">BECK_M6</strain>
    </source>
</reference>
<dbReference type="Gene3D" id="3.40.50.300">
    <property type="entry name" value="P-loop containing nucleotide triphosphate hydrolases"/>
    <property type="match status" value="1"/>
</dbReference>
<name>A0A450U6E6_9GAMM</name>
<dbReference type="AlphaFoldDB" id="A0A450U6E6"/>
<organism evidence="3">
    <name type="scientific">Candidatus Kentrum sp. LFY</name>
    <dbReference type="NCBI Taxonomy" id="2126342"/>
    <lineage>
        <taxon>Bacteria</taxon>
        <taxon>Pseudomonadati</taxon>
        <taxon>Pseudomonadota</taxon>
        <taxon>Gammaproteobacteria</taxon>
        <taxon>Candidatus Kentrum</taxon>
    </lineage>
</organism>
<proteinExistence type="predicted"/>
<sequence>MVEKVPLQLEQTMALKTLEKLRLRLLDLTARNRLINFRHTGKSLRIIDELPDQLVETLLSGTEMLFLPVPEPTHEESIEAGFIEIKKVTREEARVRKDPTAEEWAKRLGLETSYEAPESPTETIDRKHTDTAIQTLLYPYELETRLKGLRQTAELGIQEMGANILYLAFGFLEWFESGNDNARIAPLFLLPARLQKERLNPGTRTYEYTVAYSGEDIIPNLSLREKLRIDFTMALPDMDENTTPEDYFKEVLALIEENQPRWRLRRFITLTLLNFSKLLMYLDLDPARWPKDGNIIDHPIIERFLADYDTGQNEEDGADGGPGFGEEYAIDDINDIHAKYPLVDDADSSQHSALIDAVDGRNLIIEGPPGTGKSQTIANLIAAAMARGKRVLFVAEKMAALEVVRRRLDAAGLGEFCLELHSHKTQKRKVLDEIEFRLKKHGHYRMPRDIDVDIAHYEEMKTTLKGHVERINRPWKNTGKTLHEIFMAATRYRREIGINPDALHPEGYDGENLDATAQRRMEDQVAAFQKIYRAVTAQLDDDSELHQHPWYGVRNTDLQIFDRERVKSALEDWQHSLADPNGERERLVEGLGCEQNRITDTLDGLSSALADIEHLLSLEGNKLLDRLPLLRGDVLEEAERYLTLFEDIQSRYAALAEKIEPDVPQDLPAVDDFLTGIEQLNRFSGPDGRTKNLGGGHKQIGGDTGLA</sequence>
<dbReference type="Pfam" id="PF13195">
    <property type="entry name" value="DUF4011"/>
    <property type="match status" value="1"/>
</dbReference>
<dbReference type="EMBL" id="CAADFH010000001">
    <property type="protein sequence ID" value="VFJ87139.1"/>
    <property type="molecule type" value="Genomic_DNA"/>
</dbReference>
<dbReference type="InterPro" id="IPR025103">
    <property type="entry name" value="DUF4011"/>
</dbReference>
<feature type="compositionally biased region" description="Gly residues" evidence="1">
    <location>
        <begin position="693"/>
        <end position="707"/>
    </location>
</feature>
<dbReference type="Pfam" id="PF13086">
    <property type="entry name" value="AAA_11"/>
    <property type="match status" value="1"/>
</dbReference>
<feature type="region of interest" description="Disordered" evidence="1">
    <location>
        <begin position="685"/>
        <end position="707"/>
    </location>
</feature>
<gene>
    <name evidence="3" type="ORF">BECKLFY1418A_GA0070994_100143</name>
</gene>
<dbReference type="GO" id="GO:0004386">
    <property type="term" value="F:helicase activity"/>
    <property type="evidence" value="ECO:0007669"/>
    <property type="project" value="InterPro"/>
</dbReference>
<protein>
    <submittedName>
        <fullName evidence="3">Part of AAA domain-containing protein</fullName>
    </submittedName>
</protein>
<evidence type="ECO:0000256" key="1">
    <source>
        <dbReference type="SAM" id="MobiDB-lite"/>
    </source>
</evidence>
<accession>A0A450U6E6</accession>
<evidence type="ECO:0000259" key="2">
    <source>
        <dbReference type="Pfam" id="PF13086"/>
    </source>
</evidence>
<dbReference type="SUPFAM" id="SSF52540">
    <property type="entry name" value="P-loop containing nucleoside triphosphate hydrolases"/>
    <property type="match status" value="1"/>
</dbReference>
<evidence type="ECO:0000313" key="3">
    <source>
        <dbReference type="EMBL" id="VFJ87139.1"/>
    </source>
</evidence>